<dbReference type="OrthoDB" id="10481439at2759"/>
<accession>A0A3P6SAW6</accession>
<keyword evidence="1" id="KW-0732">Signal</keyword>
<feature type="signal peptide" evidence="1">
    <location>
        <begin position="1"/>
        <end position="15"/>
    </location>
</feature>
<keyword evidence="3" id="KW-1185">Reference proteome</keyword>
<sequence>MSYVTLLYLFYLTSASSDVDSPSESPTIWQCYAENSICGSYIKDSPSLRNNCALTAEDLPSERPVLIDSLVSKILSSQANVSYGLLIFEAGNDAYVKWQLSTPSSLSVDLAYESVPPLVQESFVRDLAIYHFSAAAYNGAPAEVLLVAPGASLSVSRKKTGEESSTASSCRHAALVAAPVKWTAVVAAEFAQRVNRIVVSVCKVRKPSVH</sequence>
<evidence type="ECO:0000313" key="3">
    <source>
        <dbReference type="Proteomes" id="UP000271889"/>
    </source>
</evidence>
<dbReference type="AlphaFoldDB" id="A0A3P6SAW6"/>
<name>A0A3P6SAW6_CYLGO</name>
<evidence type="ECO:0008006" key="4">
    <source>
        <dbReference type="Google" id="ProtNLM"/>
    </source>
</evidence>
<proteinExistence type="predicted"/>
<feature type="chain" id="PRO_5018338708" description="Apple domain-containing protein" evidence="1">
    <location>
        <begin position="16"/>
        <end position="210"/>
    </location>
</feature>
<gene>
    <name evidence="2" type="ORF">CGOC_LOCUS6750</name>
</gene>
<protein>
    <recommendedName>
        <fullName evidence="4">Apple domain-containing protein</fullName>
    </recommendedName>
</protein>
<dbReference type="EMBL" id="UYRV01022499">
    <property type="protein sequence ID" value="VDK71646.1"/>
    <property type="molecule type" value="Genomic_DNA"/>
</dbReference>
<reference evidence="2 3" key="1">
    <citation type="submission" date="2018-11" db="EMBL/GenBank/DDBJ databases">
        <authorList>
            <consortium name="Pathogen Informatics"/>
        </authorList>
    </citation>
    <scope>NUCLEOTIDE SEQUENCE [LARGE SCALE GENOMIC DNA]</scope>
</reference>
<dbReference type="Proteomes" id="UP000271889">
    <property type="component" value="Unassembled WGS sequence"/>
</dbReference>
<evidence type="ECO:0000313" key="2">
    <source>
        <dbReference type="EMBL" id="VDK71646.1"/>
    </source>
</evidence>
<organism evidence="2 3">
    <name type="scientific">Cylicostephanus goldi</name>
    <name type="common">Nematode worm</name>
    <dbReference type="NCBI Taxonomy" id="71465"/>
    <lineage>
        <taxon>Eukaryota</taxon>
        <taxon>Metazoa</taxon>
        <taxon>Ecdysozoa</taxon>
        <taxon>Nematoda</taxon>
        <taxon>Chromadorea</taxon>
        <taxon>Rhabditida</taxon>
        <taxon>Rhabditina</taxon>
        <taxon>Rhabditomorpha</taxon>
        <taxon>Strongyloidea</taxon>
        <taxon>Strongylidae</taxon>
        <taxon>Cylicostephanus</taxon>
    </lineage>
</organism>
<evidence type="ECO:0000256" key="1">
    <source>
        <dbReference type="SAM" id="SignalP"/>
    </source>
</evidence>